<feature type="region of interest" description="Disordered" evidence="4">
    <location>
        <begin position="294"/>
        <end position="319"/>
    </location>
</feature>
<dbReference type="FunFam" id="3.40.50.10190:FF:000046">
    <property type="entry name" value="PAX interacting protein 1"/>
    <property type="match status" value="1"/>
</dbReference>
<comment type="subcellular location">
    <subcellularLocation>
        <location evidence="1">Nucleus</location>
    </subcellularLocation>
</comment>
<dbReference type="FunFam" id="3.40.50.10190:FF:000052">
    <property type="entry name" value="Transcription coactivator"/>
    <property type="match status" value="1"/>
</dbReference>
<protein>
    <recommendedName>
        <fullName evidence="5">BRCT domain-containing protein</fullName>
    </recommendedName>
</protein>
<dbReference type="PANTHER" id="PTHR13561:SF20">
    <property type="entry name" value="DNA TOPOISOMERASE 2-BINDING PROTEIN 1"/>
    <property type="match status" value="1"/>
</dbReference>
<dbReference type="CDD" id="cd00027">
    <property type="entry name" value="BRCT"/>
    <property type="match status" value="2"/>
</dbReference>
<accession>A0A1B6PQL0</accession>
<dbReference type="FunFam" id="3.40.50.10190:FF:000057">
    <property type="entry name" value="Transcription coactivator"/>
    <property type="match status" value="1"/>
</dbReference>
<dbReference type="AlphaFoldDB" id="A0A1B6PQL0"/>
<feature type="region of interest" description="Disordered" evidence="4">
    <location>
        <begin position="478"/>
        <end position="565"/>
    </location>
</feature>
<dbReference type="PANTHER" id="PTHR13561">
    <property type="entry name" value="DNA REPLICATION REGULATOR DPB11-RELATED"/>
    <property type="match status" value="1"/>
</dbReference>
<dbReference type="GO" id="GO:0033314">
    <property type="term" value="P:mitotic DNA replication checkpoint signaling"/>
    <property type="evidence" value="ECO:0000318"/>
    <property type="project" value="GO_Central"/>
</dbReference>
<feature type="domain" description="BRCT" evidence="5">
    <location>
        <begin position="114"/>
        <end position="198"/>
    </location>
</feature>
<feature type="domain" description="BRCT" evidence="5">
    <location>
        <begin position="565"/>
        <end position="653"/>
    </location>
</feature>
<dbReference type="ExpressionAtlas" id="A0A1B6PQL0">
    <property type="expression patterns" value="baseline and differential"/>
</dbReference>
<dbReference type="STRING" id="4558.A0A1B6PQL0"/>
<evidence type="ECO:0000313" key="7">
    <source>
        <dbReference type="Proteomes" id="UP000000768"/>
    </source>
</evidence>
<dbReference type="OrthoDB" id="251770at2759"/>
<dbReference type="Proteomes" id="UP000000768">
    <property type="component" value="Chromosome 5"/>
</dbReference>
<evidence type="ECO:0000259" key="5">
    <source>
        <dbReference type="PROSITE" id="PS50172"/>
    </source>
</evidence>
<evidence type="ECO:0000256" key="2">
    <source>
        <dbReference type="ARBA" id="ARBA00022737"/>
    </source>
</evidence>
<dbReference type="EMBL" id="CM000764">
    <property type="protein sequence ID" value="KXG27959.1"/>
    <property type="molecule type" value="Genomic_DNA"/>
</dbReference>
<dbReference type="eggNOG" id="KOG1929">
    <property type="taxonomic scope" value="Eukaryota"/>
</dbReference>
<keyword evidence="3" id="KW-0539">Nucleus</keyword>
<evidence type="ECO:0000256" key="3">
    <source>
        <dbReference type="ARBA" id="ARBA00023242"/>
    </source>
</evidence>
<sequence length="962" mass="106545">MTPSYSSGPAGPAVGRRAATFAGASVFLSRSLVAPEVFDAVHDALRLNGAEVLLCANPNRTGPLDYHVISSSSHERFADLRAKGCNLLGPQCILSCAKERRFLPKQSYTCCLAMDGVKTLCSGFEKSEKVRIEELVTAMGGHLLTRHSMDVDFVIVKDVTVAKYKWALNILKKPIVTMKWLEQCWIEHRVVPHEPYRILPFTGLNICLTKLDPGERKELEKMVVQNGGQFSPCLTRKCTHLVANKPGGDKYVVAQKWGNIHIVNPRWVEQSVARRACQDESSYLVCQSSSAFSGSKSSFKEQQNPEISSASASFQPVPATSVDDSVSMSQYLPASFGDAARISIATPSVQETNEMQVDSRVAEDSEPENDDLYLSNCRIALVGFEEKELLRLVMMIRNGGGSRHILLSEKLTHIVIGTPSDDEKKEVRCLAAWGVINIVKVTWLEDCNRAKKEVKVSPMHIATELLLKGFSQVSMENSADTRETKVGKSSGGIFHVPTVNDLHDKHHEKDVSSERKPKRGKHENSISKTRSAARAAKLSQQNGVVNVSEHQPQYQVTSTMNSGSSRSNIFKGRTFSFSNSFSHDKRPEVVDWVRDGGGVMVDDIQSTAVDFIIECHGQNSLPCDFSHSTVVSTQWIRSCLEENCLQDVGSHPIFSPLRCRIPFPGFESFQFCISQYEEKERQLLKNLCFLLGAKFTEKAYKRVTHLICKFASGPKYEVYTKRGTPTITSEWLYECVKQDKLLPVEHFQPKPITSQDQDANACTISQYSTQATRFGSSEVLSDCQVTTNNATHNSAGAGISAVNEETTMPAVSRKRRISVPVKVNDTCGNIGRSEKHLENSSGPDVADAIEVLSSKIQDVQSPRSIFEPDNSVVQEQKDTHSFGISRSWLNMQPTQDNTPGTKVKNLNSAPVPSPAPITYYPFSETQTESQIVGYEEDLTGMQKIIDRVRSQSINVTPSSEIP</sequence>
<dbReference type="InterPro" id="IPR001357">
    <property type="entry name" value="BRCT_dom"/>
</dbReference>
<dbReference type="Pfam" id="PF16589">
    <property type="entry name" value="BRCT_2"/>
    <property type="match status" value="1"/>
</dbReference>
<dbReference type="FunFam" id="3.40.50.10190:FF:000061">
    <property type="entry name" value="Transcription coactivator"/>
    <property type="match status" value="1"/>
</dbReference>
<evidence type="ECO:0000313" key="6">
    <source>
        <dbReference type="EMBL" id="KXG27959.1"/>
    </source>
</evidence>
<dbReference type="Gene3D" id="3.40.50.10190">
    <property type="entry name" value="BRCT domain"/>
    <property type="match status" value="6"/>
</dbReference>
<keyword evidence="7" id="KW-1185">Reference proteome</keyword>
<dbReference type="FunFam" id="3.40.50.10190:FF:000070">
    <property type="entry name" value="Transcription coactivator"/>
    <property type="match status" value="1"/>
</dbReference>
<name>A0A1B6PQL0_SORBI</name>
<dbReference type="InterPro" id="IPR059215">
    <property type="entry name" value="BRCT2_TopBP1-like"/>
</dbReference>
<evidence type="ECO:0000256" key="4">
    <source>
        <dbReference type="SAM" id="MobiDB-lite"/>
    </source>
</evidence>
<dbReference type="CDD" id="cd17731">
    <property type="entry name" value="BRCT_TopBP1_rpt2_like"/>
    <property type="match status" value="1"/>
</dbReference>
<feature type="compositionally biased region" description="Polar residues" evidence="4">
    <location>
        <begin position="538"/>
        <end position="565"/>
    </location>
</feature>
<feature type="domain" description="BRCT" evidence="5">
    <location>
        <begin position="666"/>
        <end position="749"/>
    </location>
</feature>
<dbReference type="PROSITE" id="PS50172">
    <property type="entry name" value="BRCT"/>
    <property type="match status" value="6"/>
</dbReference>
<feature type="domain" description="BRCT" evidence="5">
    <location>
        <begin position="369"/>
        <end position="461"/>
    </location>
</feature>
<proteinExistence type="predicted"/>
<dbReference type="InterPro" id="IPR036420">
    <property type="entry name" value="BRCT_dom_sf"/>
</dbReference>
<reference evidence="7" key="2">
    <citation type="journal article" date="2018" name="Plant J.">
        <title>The Sorghum bicolor reference genome: improved assembly, gene annotations, a transcriptome atlas, and signatures of genome organization.</title>
        <authorList>
            <person name="McCormick R.F."/>
            <person name="Truong S.K."/>
            <person name="Sreedasyam A."/>
            <person name="Jenkins J."/>
            <person name="Shu S."/>
            <person name="Sims D."/>
            <person name="Kennedy M."/>
            <person name="Amirebrahimi M."/>
            <person name="Weers B.D."/>
            <person name="McKinley B."/>
            <person name="Mattison A."/>
            <person name="Morishige D.T."/>
            <person name="Grimwood J."/>
            <person name="Schmutz J."/>
            <person name="Mullet J.E."/>
        </authorList>
    </citation>
    <scope>NUCLEOTIDE SEQUENCE [LARGE SCALE GENOMIC DNA]</scope>
    <source>
        <strain evidence="7">cv. BTx623</strain>
    </source>
</reference>
<feature type="compositionally biased region" description="Basic and acidic residues" evidence="4">
    <location>
        <begin position="501"/>
        <end position="515"/>
    </location>
</feature>
<dbReference type="Gramene" id="KXG27959">
    <property type="protein sequence ID" value="KXG27959"/>
    <property type="gene ID" value="SORBI_3005G068800"/>
</dbReference>
<dbReference type="GO" id="GO:0007095">
    <property type="term" value="P:mitotic G2 DNA damage checkpoint signaling"/>
    <property type="evidence" value="ECO:0000318"/>
    <property type="project" value="GO_Central"/>
</dbReference>
<feature type="domain" description="BRCT" evidence="5">
    <location>
        <begin position="16"/>
        <end position="110"/>
    </location>
</feature>
<gene>
    <name evidence="6" type="ORF">SORBI_3005G068800</name>
</gene>
<feature type="compositionally biased region" description="Polar residues" evidence="4">
    <location>
        <begin position="301"/>
        <end position="314"/>
    </location>
</feature>
<dbReference type="InParanoid" id="A0A1B6PQL0"/>
<dbReference type="SUPFAM" id="SSF52113">
    <property type="entry name" value="BRCT domain"/>
    <property type="match status" value="5"/>
</dbReference>
<dbReference type="SMART" id="SM00292">
    <property type="entry name" value="BRCT"/>
    <property type="match status" value="6"/>
</dbReference>
<reference evidence="6 7" key="1">
    <citation type="journal article" date="2009" name="Nature">
        <title>The Sorghum bicolor genome and the diversification of grasses.</title>
        <authorList>
            <person name="Paterson A.H."/>
            <person name="Bowers J.E."/>
            <person name="Bruggmann R."/>
            <person name="Dubchak I."/>
            <person name="Grimwood J."/>
            <person name="Gundlach H."/>
            <person name="Haberer G."/>
            <person name="Hellsten U."/>
            <person name="Mitros T."/>
            <person name="Poliakov A."/>
            <person name="Schmutz J."/>
            <person name="Spannagl M."/>
            <person name="Tang H."/>
            <person name="Wang X."/>
            <person name="Wicker T."/>
            <person name="Bharti A.K."/>
            <person name="Chapman J."/>
            <person name="Feltus F.A."/>
            <person name="Gowik U."/>
            <person name="Grigoriev I.V."/>
            <person name="Lyons E."/>
            <person name="Maher C.A."/>
            <person name="Martis M."/>
            <person name="Narechania A."/>
            <person name="Otillar R.P."/>
            <person name="Penning B.W."/>
            <person name="Salamov A.A."/>
            <person name="Wang Y."/>
            <person name="Zhang L."/>
            <person name="Carpita N.C."/>
            <person name="Freeling M."/>
            <person name="Gingle A.R."/>
            <person name="Hash C.T."/>
            <person name="Keller B."/>
            <person name="Klein P."/>
            <person name="Kresovich S."/>
            <person name="McCann M.C."/>
            <person name="Ming R."/>
            <person name="Peterson D.G."/>
            <person name="Mehboob-ur-Rahman"/>
            <person name="Ware D."/>
            <person name="Westhoff P."/>
            <person name="Mayer K.F."/>
            <person name="Messing J."/>
            <person name="Rokhsar D.S."/>
        </authorList>
    </citation>
    <scope>NUCLEOTIDE SEQUENCE [LARGE SCALE GENOMIC DNA]</scope>
    <source>
        <strain evidence="7">cv. BTx623</strain>
    </source>
</reference>
<feature type="domain" description="BRCT" evidence="5">
    <location>
        <begin position="201"/>
        <end position="285"/>
    </location>
</feature>
<organism evidence="6 7">
    <name type="scientific">Sorghum bicolor</name>
    <name type="common">Sorghum</name>
    <name type="synonym">Sorghum vulgare</name>
    <dbReference type="NCBI Taxonomy" id="4558"/>
    <lineage>
        <taxon>Eukaryota</taxon>
        <taxon>Viridiplantae</taxon>
        <taxon>Streptophyta</taxon>
        <taxon>Embryophyta</taxon>
        <taxon>Tracheophyta</taxon>
        <taxon>Spermatophyta</taxon>
        <taxon>Magnoliopsida</taxon>
        <taxon>Liliopsida</taxon>
        <taxon>Poales</taxon>
        <taxon>Poaceae</taxon>
        <taxon>PACMAD clade</taxon>
        <taxon>Panicoideae</taxon>
        <taxon>Andropogonodae</taxon>
        <taxon>Andropogoneae</taxon>
        <taxon>Sorghinae</taxon>
        <taxon>Sorghum</taxon>
    </lineage>
</organism>
<dbReference type="Pfam" id="PF00533">
    <property type="entry name" value="BRCT"/>
    <property type="match status" value="2"/>
</dbReference>
<evidence type="ECO:0000256" key="1">
    <source>
        <dbReference type="ARBA" id="ARBA00004123"/>
    </source>
</evidence>
<dbReference type="GO" id="GO:0031981">
    <property type="term" value="C:nuclear lumen"/>
    <property type="evidence" value="ECO:0007669"/>
    <property type="project" value="UniProtKB-ARBA"/>
</dbReference>
<dbReference type="Pfam" id="PF12738">
    <property type="entry name" value="PTCB-BRCT"/>
    <property type="match status" value="2"/>
</dbReference>
<dbReference type="FunCoup" id="A0A1B6PQL0">
    <property type="interactions" value="535"/>
</dbReference>
<keyword evidence="2" id="KW-0677">Repeat</keyword>
<dbReference type="GO" id="GO:0006270">
    <property type="term" value="P:DNA replication initiation"/>
    <property type="evidence" value="ECO:0000318"/>
    <property type="project" value="GO_Central"/>
</dbReference>